<evidence type="ECO:0000256" key="1">
    <source>
        <dbReference type="ARBA" id="ARBA00022737"/>
    </source>
</evidence>
<dbReference type="Pfam" id="PF23559">
    <property type="entry name" value="WHD_DRP"/>
    <property type="match status" value="1"/>
</dbReference>
<feature type="domain" description="Disease resistance protein winged helix" evidence="4">
    <location>
        <begin position="404"/>
        <end position="468"/>
    </location>
</feature>
<evidence type="ECO:0008006" key="8">
    <source>
        <dbReference type="Google" id="ProtNLM"/>
    </source>
</evidence>
<sequence>MVEPGSILTLVGTVTQPLLNRVVKAAEIAINYNKYCSSLNVQLLRLQPFLDHALVSCHTNQDVCLLHTWLDDLEKSLNHAEMTLNKCIDQQPKYYNIWLRHQLAKEILNVTKSINDLIHQPSSLVGLDVGLSILQDVQTMKDMMMEESRKHLSNVTRHYLGKDHAHYVGVWGMGGVGKTLLAQRVHNSMDLQENFQEVLWLTVGQNPNIMSLYGNLSNQLGGPNLNYQDGQVECKHKLYTRLSHTRALLILDDVWESNVVEWLDVAKGPGSVTLLTTRNQHVLQRVRAIEVGLTNLSMADSWSLFCVHAFGQSSIVPHELEETAQLVAKECKGLPLALKVIGGVMAGKKSLGEWKRELNKLQDSRVNNQDVGIQLFEHLKISYDDLRNVDHPNAKECFLYFAAFPEDAMIRQTTLCDYWAAEGLVPGHVGDEREEDVYYVLGLLIGRSLIELGDERSCKIHDVIRDLAFYIIQHDALVQKQLALFKPGRHLEEFPHEWIMHSGELLGAQRLSLKHNKNLKMLPTKFCAPKLQTLLLDRLDLKELPRGFLTGVPNLKVLDLSWNRSIESLPKELGDLIHLVYLSLEGCENLKELPKSIGKLQKLVFLHLSSCSRLKKLPTSIAQLLMLENLDLRSCEKLEYLPVEMSNLKALQSLQIRRCNKLQWPEPQSKHSNWLFHDNILLELVALKQLNIDGPLKILESIHTTTTKLNIRSLDIGKLSSFPTLMQSMVELEGLETVELGPRIRALPSWITSFLQLKKLTMVNCESVESIPALDTLPMLLQLKLWRLTSITKLPGSFTRMGGFPTLEVFDLYECEKLTEFPEVEEGAMPKLRELGLIGCVCLQSLPLSLSLLSNVQELDVSDCNDNLLTFCKENFRDSPIWKSFTVDGKCLITKEEI</sequence>
<proteinExistence type="predicted"/>
<dbReference type="PANTHER" id="PTHR36766">
    <property type="entry name" value="PLANT BROAD-SPECTRUM MILDEW RESISTANCE PROTEIN RPW8"/>
    <property type="match status" value="1"/>
</dbReference>
<dbReference type="InterPro" id="IPR032675">
    <property type="entry name" value="LRR_dom_sf"/>
</dbReference>
<keyword evidence="1" id="KW-0677">Repeat</keyword>
<feature type="domain" description="Disease resistance R13L4/SHOC-2-like LRR" evidence="5">
    <location>
        <begin position="553"/>
        <end position="859"/>
    </location>
</feature>
<dbReference type="InterPro" id="IPR036388">
    <property type="entry name" value="WH-like_DNA-bd_sf"/>
</dbReference>
<dbReference type="Gene3D" id="3.40.50.300">
    <property type="entry name" value="P-loop containing nucleotide triphosphate hydrolases"/>
    <property type="match status" value="1"/>
</dbReference>
<dbReference type="EMBL" id="OZ023705">
    <property type="protein sequence ID" value="CAK9874118.1"/>
    <property type="molecule type" value="Genomic_DNA"/>
</dbReference>
<evidence type="ECO:0000313" key="7">
    <source>
        <dbReference type="Proteomes" id="UP001497522"/>
    </source>
</evidence>
<feature type="domain" description="NB-ARC" evidence="3">
    <location>
        <begin position="150"/>
        <end position="312"/>
    </location>
</feature>
<protein>
    <recommendedName>
        <fullName evidence="8">NB-ARC domain-containing protein</fullName>
    </recommendedName>
</protein>
<accession>A0ABP1BFD4</accession>
<dbReference type="InterPro" id="IPR055414">
    <property type="entry name" value="LRR_R13L4/SHOC2-like"/>
</dbReference>
<dbReference type="Pfam" id="PF23598">
    <property type="entry name" value="LRR_14"/>
    <property type="match status" value="1"/>
</dbReference>
<dbReference type="Gene3D" id="3.80.10.10">
    <property type="entry name" value="Ribonuclease Inhibitor"/>
    <property type="match status" value="2"/>
</dbReference>
<reference evidence="6" key="1">
    <citation type="submission" date="2024-03" db="EMBL/GenBank/DDBJ databases">
        <authorList>
            <consortium name="ELIXIR-Norway"/>
            <consortium name="Elixir Norway"/>
        </authorList>
    </citation>
    <scope>NUCLEOTIDE SEQUENCE</scope>
</reference>
<gene>
    <name evidence="6" type="ORF">CSSPJE1EN2_LOCUS16559</name>
</gene>
<evidence type="ECO:0000259" key="3">
    <source>
        <dbReference type="Pfam" id="PF00931"/>
    </source>
</evidence>
<dbReference type="InterPro" id="IPR058922">
    <property type="entry name" value="WHD_DRP"/>
</dbReference>
<dbReference type="InterPro" id="IPR002182">
    <property type="entry name" value="NB-ARC"/>
</dbReference>
<evidence type="ECO:0000313" key="6">
    <source>
        <dbReference type="EMBL" id="CAK9874118.1"/>
    </source>
</evidence>
<dbReference type="Pfam" id="PF00931">
    <property type="entry name" value="NB-ARC"/>
    <property type="match status" value="1"/>
</dbReference>
<dbReference type="SUPFAM" id="SSF52540">
    <property type="entry name" value="P-loop containing nucleoside triphosphate hydrolases"/>
    <property type="match status" value="1"/>
</dbReference>
<name>A0ABP1BFD4_9BRYO</name>
<dbReference type="SUPFAM" id="SSF52058">
    <property type="entry name" value="L domain-like"/>
    <property type="match status" value="1"/>
</dbReference>
<dbReference type="InterPro" id="IPR027417">
    <property type="entry name" value="P-loop_NTPase"/>
</dbReference>
<keyword evidence="2" id="KW-0611">Plant defense</keyword>
<dbReference type="Proteomes" id="UP001497522">
    <property type="component" value="Chromosome 4"/>
</dbReference>
<evidence type="ECO:0000259" key="5">
    <source>
        <dbReference type="Pfam" id="PF23598"/>
    </source>
</evidence>
<evidence type="ECO:0000256" key="2">
    <source>
        <dbReference type="ARBA" id="ARBA00022821"/>
    </source>
</evidence>
<evidence type="ECO:0000259" key="4">
    <source>
        <dbReference type="Pfam" id="PF23559"/>
    </source>
</evidence>
<keyword evidence="7" id="KW-1185">Reference proteome</keyword>
<dbReference type="PRINTS" id="PR00364">
    <property type="entry name" value="DISEASERSIST"/>
</dbReference>
<organism evidence="6 7">
    <name type="scientific">Sphagnum jensenii</name>
    <dbReference type="NCBI Taxonomy" id="128206"/>
    <lineage>
        <taxon>Eukaryota</taxon>
        <taxon>Viridiplantae</taxon>
        <taxon>Streptophyta</taxon>
        <taxon>Embryophyta</taxon>
        <taxon>Bryophyta</taxon>
        <taxon>Sphagnophytina</taxon>
        <taxon>Sphagnopsida</taxon>
        <taxon>Sphagnales</taxon>
        <taxon>Sphagnaceae</taxon>
        <taxon>Sphagnum</taxon>
    </lineage>
</organism>
<dbReference type="InterPro" id="IPR042197">
    <property type="entry name" value="Apaf_helical"/>
</dbReference>
<dbReference type="Gene3D" id="1.10.8.430">
    <property type="entry name" value="Helical domain of apoptotic protease-activating factors"/>
    <property type="match status" value="1"/>
</dbReference>
<dbReference type="PANTHER" id="PTHR36766:SF30">
    <property type="entry name" value="TIR-NBS TYPE DISEASE RESISTANCE PROTEIN-RELATED"/>
    <property type="match status" value="1"/>
</dbReference>
<dbReference type="Gene3D" id="1.10.10.10">
    <property type="entry name" value="Winged helix-like DNA-binding domain superfamily/Winged helix DNA-binding domain"/>
    <property type="match status" value="1"/>
</dbReference>